<gene>
    <name evidence="2" type="ORF">SAMN05421640_0142</name>
</gene>
<dbReference type="Proteomes" id="UP000198393">
    <property type="component" value="Unassembled WGS sequence"/>
</dbReference>
<evidence type="ECO:0000259" key="1">
    <source>
        <dbReference type="Pfam" id="PF12867"/>
    </source>
</evidence>
<dbReference type="InterPro" id="IPR024775">
    <property type="entry name" value="DinB-like"/>
</dbReference>
<accession>A0A239EIZ2</accession>
<keyword evidence="3" id="KW-1185">Reference proteome</keyword>
<dbReference type="EMBL" id="FZPD01000001">
    <property type="protein sequence ID" value="SNS43844.1"/>
    <property type="molecule type" value="Genomic_DNA"/>
</dbReference>
<reference evidence="2 3" key="1">
    <citation type="submission" date="2017-06" db="EMBL/GenBank/DDBJ databases">
        <authorList>
            <person name="Kim H.J."/>
            <person name="Triplett B.A."/>
        </authorList>
    </citation>
    <scope>NUCLEOTIDE SEQUENCE [LARGE SCALE GENOMIC DNA]</scope>
    <source>
        <strain evidence="2 3">DSM 19307</strain>
    </source>
</reference>
<protein>
    <submittedName>
        <fullName evidence="2">DinB superfamily protein</fullName>
    </submittedName>
</protein>
<evidence type="ECO:0000313" key="2">
    <source>
        <dbReference type="EMBL" id="SNS43844.1"/>
    </source>
</evidence>
<dbReference type="SUPFAM" id="SSF109854">
    <property type="entry name" value="DinB/YfiT-like putative metalloenzymes"/>
    <property type="match status" value="1"/>
</dbReference>
<dbReference type="InterPro" id="IPR034660">
    <property type="entry name" value="DinB/YfiT-like"/>
</dbReference>
<proteinExistence type="predicted"/>
<dbReference type="Pfam" id="PF12867">
    <property type="entry name" value="DinB_2"/>
    <property type="match status" value="1"/>
</dbReference>
<sequence>MKKYVSTITLMLVWIIGSSFNTLKEGDLTKEDRKYVISYLKQSQKELFSRIKDLSEEQWTFKATDTTWSPAEICEHIFKAESSLISRADAMDTTNWSPRGEDYVQEKVQFVIDFLQNRERKFNAPERLQPESQFSTPKAFLSEFKQKRGETISYVNDVEKPLKGYYKDFGPLGEISGYHWLVFISAHTQRHIKQLDEVLENPDFPI</sequence>
<name>A0A239EIZ2_EKHLU</name>
<dbReference type="AlphaFoldDB" id="A0A239EIZ2"/>
<evidence type="ECO:0000313" key="3">
    <source>
        <dbReference type="Proteomes" id="UP000198393"/>
    </source>
</evidence>
<dbReference type="RefSeq" id="WP_089354930.1">
    <property type="nucleotide sequence ID" value="NZ_FZPD01000001.1"/>
</dbReference>
<dbReference type="Gene3D" id="1.20.120.450">
    <property type="entry name" value="dinb family like domain"/>
    <property type="match status" value="1"/>
</dbReference>
<feature type="domain" description="DinB-like" evidence="1">
    <location>
        <begin position="40"/>
        <end position="195"/>
    </location>
</feature>
<organism evidence="2 3">
    <name type="scientific">Ekhidna lutea</name>
    <dbReference type="NCBI Taxonomy" id="447679"/>
    <lineage>
        <taxon>Bacteria</taxon>
        <taxon>Pseudomonadati</taxon>
        <taxon>Bacteroidota</taxon>
        <taxon>Cytophagia</taxon>
        <taxon>Cytophagales</taxon>
        <taxon>Reichenbachiellaceae</taxon>
        <taxon>Ekhidna</taxon>
    </lineage>
</organism>
<dbReference type="OrthoDB" id="9807923at2"/>